<proteinExistence type="predicted"/>
<accession>A0ABD1H0A7</accession>
<gene>
    <name evidence="1" type="ORF">AAHA92_17887</name>
</gene>
<name>A0ABD1H0A7_SALDI</name>
<organism evidence="1 2">
    <name type="scientific">Salvia divinorum</name>
    <name type="common">Maria pastora</name>
    <name type="synonym">Diviner's sage</name>
    <dbReference type="NCBI Taxonomy" id="28513"/>
    <lineage>
        <taxon>Eukaryota</taxon>
        <taxon>Viridiplantae</taxon>
        <taxon>Streptophyta</taxon>
        <taxon>Embryophyta</taxon>
        <taxon>Tracheophyta</taxon>
        <taxon>Spermatophyta</taxon>
        <taxon>Magnoliopsida</taxon>
        <taxon>eudicotyledons</taxon>
        <taxon>Gunneridae</taxon>
        <taxon>Pentapetalae</taxon>
        <taxon>asterids</taxon>
        <taxon>lamiids</taxon>
        <taxon>Lamiales</taxon>
        <taxon>Lamiaceae</taxon>
        <taxon>Nepetoideae</taxon>
        <taxon>Mentheae</taxon>
        <taxon>Salviinae</taxon>
        <taxon>Salvia</taxon>
        <taxon>Salvia subgen. Calosphace</taxon>
    </lineage>
</organism>
<sequence>MVATRARFESLESSMAELRVMVQTMFEGMEEMRTILKIQKGERKKETRANNRNSFVSSGRDYKNPICMDFSKFNGTDDPHVWLNRAQQYYRAQDTPAKKWVQYATYHLDGEEN</sequence>
<dbReference type="AlphaFoldDB" id="A0ABD1H0A7"/>
<dbReference type="EMBL" id="JBEAFC010000007">
    <property type="protein sequence ID" value="KAL1549850.1"/>
    <property type="molecule type" value="Genomic_DNA"/>
</dbReference>
<reference evidence="1 2" key="1">
    <citation type="submission" date="2024-06" db="EMBL/GenBank/DDBJ databases">
        <title>A chromosome level genome sequence of Diviner's sage (Salvia divinorum).</title>
        <authorList>
            <person name="Ford S.A."/>
            <person name="Ro D.-K."/>
            <person name="Ness R.W."/>
            <person name="Phillips M.A."/>
        </authorList>
    </citation>
    <scope>NUCLEOTIDE SEQUENCE [LARGE SCALE GENOMIC DNA]</scope>
    <source>
        <strain evidence="1">SAF-2024a</strain>
        <tissue evidence="1">Leaf</tissue>
    </source>
</reference>
<comment type="caution">
    <text evidence="1">The sequence shown here is derived from an EMBL/GenBank/DDBJ whole genome shotgun (WGS) entry which is preliminary data.</text>
</comment>
<evidence type="ECO:0000313" key="2">
    <source>
        <dbReference type="Proteomes" id="UP001567538"/>
    </source>
</evidence>
<evidence type="ECO:0000313" key="1">
    <source>
        <dbReference type="EMBL" id="KAL1549850.1"/>
    </source>
</evidence>
<protein>
    <submittedName>
        <fullName evidence="1">Uncharacterized protein</fullName>
    </submittedName>
</protein>
<keyword evidence="2" id="KW-1185">Reference proteome</keyword>
<dbReference type="Proteomes" id="UP001567538">
    <property type="component" value="Unassembled WGS sequence"/>
</dbReference>